<accession>A0A839IWV2</accession>
<evidence type="ECO:0000313" key="2">
    <source>
        <dbReference type="Proteomes" id="UP000565262"/>
    </source>
</evidence>
<name>A0A839IWV2_9GAMM</name>
<feature type="non-terminal residue" evidence="1">
    <location>
        <position position="107"/>
    </location>
</feature>
<protein>
    <submittedName>
        <fullName evidence="1">SusC/RagA family TonB-linked outer membrane protein</fullName>
    </submittedName>
</protein>
<dbReference type="EMBL" id="JACJFM010000308">
    <property type="protein sequence ID" value="MBB1489873.1"/>
    <property type="molecule type" value="Genomic_DNA"/>
</dbReference>
<keyword evidence="2" id="KW-1185">Reference proteome</keyword>
<reference evidence="1 2" key="1">
    <citation type="submission" date="2020-08" db="EMBL/GenBank/DDBJ databases">
        <title>Oceanospirillum sp. nov. isolated from marine sediment.</title>
        <authorList>
            <person name="Ji X."/>
        </authorList>
    </citation>
    <scope>NUCLEOTIDE SEQUENCE [LARGE SCALE GENOMIC DNA]</scope>
    <source>
        <strain evidence="1 2">D5</strain>
    </source>
</reference>
<evidence type="ECO:0000313" key="1">
    <source>
        <dbReference type="EMBL" id="MBB1489873.1"/>
    </source>
</evidence>
<proteinExistence type="predicted"/>
<organism evidence="1 2">
    <name type="scientific">Oceanospirillum sediminis</name>
    <dbReference type="NCBI Taxonomy" id="2760088"/>
    <lineage>
        <taxon>Bacteria</taxon>
        <taxon>Pseudomonadati</taxon>
        <taxon>Pseudomonadota</taxon>
        <taxon>Gammaproteobacteria</taxon>
        <taxon>Oceanospirillales</taxon>
        <taxon>Oceanospirillaceae</taxon>
        <taxon>Oceanospirillum</taxon>
    </lineage>
</organism>
<sequence>GKSGKATVNVDLNYGVQNWDKIQAAGAQEYIEIINTRRANDGTAPLFNPDDFGAGTDWWDEVVVDYAPVTNANVRASGGSDNIKYSGSLSFFDQQSNYDKGWYQRVT</sequence>
<dbReference type="Proteomes" id="UP000565262">
    <property type="component" value="Unassembled WGS sequence"/>
</dbReference>
<dbReference type="AlphaFoldDB" id="A0A839IWV2"/>
<gene>
    <name evidence="1" type="ORF">H4O21_25030</name>
</gene>
<comment type="caution">
    <text evidence="1">The sequence shown here is derived from an EMBL/GenBank/DDBJ whole genome shotgun (WGS) entry which is preliminary data.</text>
</comment>
<feature type="non-terminal residue" evidence="1">
    <location>
        <position position="1"/>
    </location>
</feature>